<dbReference type="GO" id="GO:0007165">
    <property type="term" value="P:signal transduction"/>
    <property type="evidence" value="ECO:0007669"/>
    <property type="project" value="UniProtKB-KW"/>
</dbReference>
<dbReference type="SMART" id="SM00086">
    <property type="entry name" value="PAC"/>
    <property type="match status" value="1"/>
</dbReference>
<dbReference type="Gene3D" id="1.10.287.950">
    <property type="entry name" value="Methyl-accepting chemotaxis protein"/>
    <property type="match status" value="1"/>
</dbReference>
<dbReference type="Pfam" id="PF00015">
    <property type="entry name" value="MCPsignal"/>
    <property type="match status" value="1"/>
</dbReference>
<proteinExistence type="predicted"/>
<keyword evidence="3" id="KW-0175">Coiled coil</keyword>
<feature type="domain" description="PAC" evidence="5">
    <location>
        <begin position="86"/>
        <end position="140"/>
    </location>
</feature>
<name>A0A0A3IH81_9BACI</name>
<comment type="caution">
    <text evidence="6">The sequence shown here is derived from an EMBL/GenBank/DDBJ whole genome shotgun (WGS) entry which is preliminary data.</text>
</comment>
<dbReference type="OrthoDB" id="9765776at2"/>
<dbReference type="InterPro" id="IPR035965">
    <property type="entry name" value="PAS-like_dom_sf"/>
</dbReference>
<dbReference type="InterPro" id="IPR013655">
    <property type="entry name" value="PAS_fold_3"/>
</dbReference>
<organism evidence="6 7">
    <name type="scientific">Lysinibacillus odysseyi 34hs-1 = NBRC 100172</name>
    <dbReference type="NCBI Taxonomy" id="1220589"/>
    <lineage>
        <taxon>Bacteria</taxon>
        <taxon>Bacillati</taxon>
        <taxon>Bacillota</taxon>
        <taxon>Bacilli</taxon>
        <taxon>Bacillales</taxon>
        <taxon>Bacillaceae</taxon>
        <taxon>Lysinibacillus</taxon>
    </lineage>
</organism>
<evidence type="ECO:0000313" key="6">
    <source>
        <dbReference type="EMBL" id="KGR82795.1"/>
    </source>
</evidence>
<feature type="coiled-coil region" evidence="3">
    <location>
        <begin position="230"/>
        <end position="257"/>
    </location>
</feature>
<dbReference type="InterPro" id="IPR000014">
    <property type="entry name" value="PAS"/>
</dbReference>
<dbReference type="PANTHER" id="PTHR32089">
    <property type="entry name" value="METHYL-ACCEPTING CHEMOTAXIS PROTEIN MCPB"/>
    <property type="match status" value="1"/>
</dbReference>
<feature type="domain" description="Methyl-accepting transducer" evidence="4">
    <location>
        <begin position="113"/>
        <end position="313"/>
    </location>
</feature>
<evidence type="ECO:0000256" key="1">
    <source>
        <dbReference type="ARBA" id="ARBA00023224"/>
    </source>
</evidence>
<accession>A0A0A3IH81</accession>
<dbReference type="STRING" id="1220589.CD32_18310"/>
<dbReference type="NCBIfam" id="TIGR00229">
    <property type="entry name" value="sensory_box"/>
    <property type="match status" value="1"/>
</dbReference>
<dbReference type="AlphaFoldDB" id="A0A0A3IH81"/>
<evidence type="ECO:0000256" key="2">
    <source>
        <dbReference type="PROSITE-ProRule" id="PRU00284"/>
    </source>
</evidence>
<dbReference type="CDD" id="cd00130">
    <property type="entry name" value="PAS"/>
    <property type="match status" value="1"/>
</dbReference>
<dbReference type="InterPro" id="IPR000700">
    <property type="entry name" value="PAS-assoc_C"/>
</dbReference>
<dbReference type="GO" id="GO:0016020">
    <property type="term" value="C:membrane"/>
    <property type="evidence" value="ECO:0007669"/>
    <property type="project" value="InterPro"/>
</dbReference>
<dbReference type="SMART" id="SM00283">
    <property type="entry name" value="MA"/>
    <property type="match status" value="1"/>
</dbReference>
<dbReference type="PROSITE" id="PS50113">
    <property type="entry name" value="PAC"/>
    <property type="match status" value="1"/>
</dbReference>
<dbReference type="PROSITE" id="PS50111">
    <property type="entry name" value="CHEMOTAXIS_TRANSDUC_2"/>
    <property type="match status" value="1"/>
</dbReference>
<reference evidence="6 7" key="1">
    <citation type="submission" date="2014-02" db="EMBL/GenBank/DDBJ databases">
        <title>Draft genome sequence of Lysinibacillus odysseyi NBRC 100172.</title>
        <authorList>
            <person name="Zhang F."/>
            <person name="Wang G."/>
            <person name="Zhang L."/>
        </authorList>
    </citation>
    <scope>NUCLEOTIDE SEQUENCE [LARGE SCALE GENOMIC DNA]</scope>
    <source>
        <strain evidence="6 7">NBRC 100172</strain>
    </source>
</reference>
<protein>
    <submittedName>
        <fullName evidence="6">Chemotaxis protein</fullName>
    </submittedName>
</protein>
<keyword evidence="7" id="KW-1185">Reference proteome</keyword>
<dbReference type="SUPFAM" id="SSF58104">
    <property type="entry name" value="Methyl-accepting chemotaxis protein (MCP) signaling domain"/>
    <property type="match status" value="1"/>
</dbReference>
<evidence type="ECO:0000259" key="4">
    <source>
        <dbReference type="PROSITE" id="PS50111"/>
    </source>
</evidence>
<dbReference type="Proteomes" id="UP000030437">
    <property type="component" value="Unassembled WGS sequence"/>
</dbReference>
<dbReference type="InterPro" id="IPR004089">
    <property type="entry name" value="MCPsignal_dom"/>
</dbReference>
<dbReference type="RefSeq" id="WP_036157294.1">
    <property type="nucleotide sequence ID" value="NZ_AVCX01000002.1"/>
</dbReference>
<dbReference type="eggNOG" id="COG0840">
    <property type="taxonomic scope" value="Bacteria"/>
</dbReference>
<dbReference type="EMBL" id="JPVP01000059">
    <property type="protein sequence ID" value="KGR82795.1"/>
    <property type="molecule type" value="Genomic_DNA"/>
</dbReference>
<evidence type="ECO:0000256" key="3">
    <source>
        <dbReference type="SAM" id="Coils"/>
    </source>
</evidence>
<gene>
    <name evidence="6" type="ORF">CD32_18310</name>
</gene>
<dbReference type="InterPro" id="IPR001610">
    <property type="entry name" value="PAC"/>
</dbReference>
<dbReference type="PANTHER" id="PTHR32089:SF112">
    <property type="entry name" value="LYSOZYME-LIKE PROTEIN-RELATED"/>
    <property type="match status" value="1"/>
</dbReference>
<dbReference type="Pfam" id="PF08447">
    <property type="entry name" value="PAS_3"/>
    <property type="match status" value="1"/>
</dbReference>
<keyword evidence="1 2" id="KW-0807">Transducer</keyword>
<sequence length="313" mass="35227">MINSLSKTTSTQVLNQNSVLAALETSLALIEFDPYGNVLWVNHNFARTMGYRIEELSNVHHRQFCTSEFVKSPEYNTFWENLRKGKSFQQKIQRVTKQGSIIWLEATYTPVFDEHAVVQAVIKVATDITDRENRAANVTYNLRHMAGNLKERAEKGISRSHEVESVIKEIVEQNKENMEVLHKLATQTEAIHGIVKTINEIASQTNLLALNAAIQAAHAGQHGRAFSVVAEEVRKLANQAKEATQDVQSNVKSITEQVFEVTLGTERSEKSISESQTRIGQAISEFIEIDESARQLDNQARTLLDQLRGHTES</sequence>
<dbReference type="SUPFAM" id="SSF55785">
    <property type="entry name" value="PYP-like sensor domain (PAS domain)"/>
    <property type="match status" value="1"/>
</dbReference>
<dbReference type="Gene3D" id="3.30.450.20">
    <property type="entry name" value="PAS domain"/>
    <property type="match status" value="1"/>
</dbReference>
<evidence type="ECO:0000259" key="5">
    <source>
        <dbReference type="PROSITE" id="PS50113"/>
    </source>
</evidence>
<evidence type="ECO:0000313" key="7">
    <source>
        <dbReference type="Proteomes" id="UP000030437"/>
    </source>
</evidence>